<dbReference type="InterPro" id="IPR000515">
    <property type="entry name" value="MetI-like"/>
</dbReference>
<comment type="caution">
    <text evidence="9">The sequence shown here is derived from an EMBL/GenBank/DDBJ whole genome shotgun (WGS) entry which is preliminary data.</text>
</comment>
<feature type="transmembrane region" description="Helical" evidence="7">
    <location>
        <begin position="231"/>
        <end position="250"/>
    </location>
</feature>
<dbReference type="PROSITE" id="PS50928">
    <property type="entry name" value="ABC_TM1"/>
    <property type="match status" value="1"/>
</dbReference>
<comment type="similarity">
    <text evidence="7">Belongs to the binding-protein-dependent transport system permease family.</text>
</comment>
<feature type="transmembrane region" description="Helical" evidence="7">
    <location>
        <begin position="12"/>
        <end position="32"/>
    </location>
</feature>
<evidence type="ECO:0000256" key="4">
    <source>
        <dbReference type="ARBA" id="ARBA00022692"/>
    </source>
</evidence>
<feature type="domain" description="ABC transmembrane type-1" evidence="8">
    <location>
        <begin position="69"/>
        <end position="253"/>
    </location>
</feature>
<feature type="transmembrane region" description="Helical" evidence="7">
    <location>
        <begin position="77"/>
        <end position="98"/>
    </location>
</feature>
<keyword evidence="4 7" id="KW-0812">Transmembrane</keyword>
<dbReference type="EMBL" id="JAUSRB010000001">
    <property type="protein sequence ID" value="MDP9860911.1"/>
    <property type="molecule type" value="Genomic_DNA"/>
</dbReference>
<feature type="transmembrane region" description="Helical" evidence="7">
    <location>
        <begin position="119"/>
        <end position="144"/>
    </location>
</feature>
<evidence type="ECO:0000313" key="10">
    <source>
        <dbReference type="Proteomes" id="UP001230426"/>
    </source>
</evidence>
<evidence type="ECO:0000256" key="7">
    <source>
        <dbReference type="RuleBase" id="RU363032"/>
    </source>
</evidence>
<gene>
    <name evidence="9" type="ORF">J2S55_000170</name>
</gene>
<evidence type="ECO:0000256" key="2">
    <source>
        <dbReference type="ARBA" id="ARBA00022448"/>
    </source>
</evidence>
<organism evidence="9 10">
    <name type="scientific">Streptosporangium brasiliense</name>
    <dbReference type="NCBI Taxonomy" id="47480"/>
    <lineage>
        <taxon>Bacteria</taxon>
        <taxon>Bacillati</taxon>
        <taxon>Actinomycetota</taxon>
        <taxon>Actinomycetes</taxon>
        <taxon>Streptosporangiales</taxon>
        <taxon>Streptosporangiaceae</taxon>
        <taxon>Streptosporangium</taxon>
    </lineage>
</organism>
<dbReference type="SUPFAM" id="SSF161098">
    <property type="entry name" value="MetI-like"/>
    <property type="match status" value="1"/>
</dbReference>
<dbReference type="CDD" id="cd06261">
    <property type="entry name" value="TM_PBP2"/>
    <property type="match status" value="1"/>
</dbReference>
<reference evidence="9 10" key="1">
    <citation type="submission" date="2023-07" db="EMBL/GenBank/DDBJ databases">
        <title>Sequencing the genomes of 1000 actinobacteria strains.</title>
        <authorList>
            <person name="Klenk H.-P."/>
        </authorList>
    </citation>
    <scope>NUCLEOTIDE SEQUENCE [LARGE SCALE GENOMIC DNA]</scope>
    <source>
        <strain evidence="9 10">DSM 44109</strain>
    </source>
</reference>
<evidence type="ECO:0000256" key="1">
    <source>
        <dbReference type="ARBA" id="ARBA00004651"/>
    </source>
</evidence>
<dbReference type="Gene3D" id="1.10.3720.10">
    <property type="entry name" value="MetI-like"/>
    <property type="match status" value="1"/>
</dbReference>
<accession>A0ABT9QV96</accession>
<keyword evidence="3" id="KW-1003">Cell membrane</keyword>
<protein>
    <submittedName>
        <fullName evidence="9">ABC-type nitrate/sulfonate/bicarbonate transport system permease component</fullName>
    </submittedName>
</protein>
<sequence>MRGLLIRVRGLLIRSWIVPVALVAWELLTRWAGAVYFPPPSVIVTRLHEMWLSGPATRLFLTDDALGNVLPSLGRLALGWGAACLAGVVAGVAVGRSVRLSEYAGPLIQLGRSVPPPTLLPIFLLLFGVGAPMQVAAIVFGVMWPVLINSADGARHVDRGYLEAAQVFGLDRGRRLLLVILPAAAPKIFAGLRLSVSLALIMMIVSELVGSTEGIGYRMLVAQSELDIPSMWSAITLIGLLGYGLNTAFLRVERRVLAWHPARG</sequence>
<keyword evidence="10" id="KW-1185">Reference proteome</keyword>
<keyword evidence="2 7" id="KW-0813">Transport</keyword>
<comment type="subcellular location">
    <subcellularLocation>
        <location evidence="1 7">Cell membrane</location>
        <topology evidence="1 7">Multi-pass membrane protein</topology>
    </subcellularLocation>
</comment>
<dbReference type="PANTHER" id="PTHR30151">
    <property type="entry name" value="ALKANE SULFONATE ABC TRANSPORTER-RELATED, MEMBRANE SUBUNIT"/>
    <property type="match status" value="1"/>
</dbReference>
<name>A0ABT9QV96_9ACTN</name>
<evidence type="ECO:0000259" key="8">
    <source>
        <dbReference type="PROSITE" id="PS50928"/>
    </source>
</evidence>
<dbReference type="Pfam" id="PF00528">
    <property type="entry name" value="BPD_transp_1"/>
    <property type="match status" value="1"/>
</dbReference>
<dbReference type="Proteomes" id="UP001230426">
    <property type="component" value="Unassembled WGS sequence"/>
</dbReference>
<dbReference type="RefSeq" id="WP_306856580.1">
    <property type="nucleotide sequence ID" value="NZ_JAUSRB010000001.1"/>
</dbReference>
<keyword evidence="6 7" id="KW-0472">Membrane</keyword>
<dbReference type="PANTHER" id="PTHR30151:SF0">
    <property type="entry name" value="ABC TRANSPORTER PERMEASE PROTEIN MJ0413-RELATED"/>
    <property type="match status" value="1"/>
</dbReference>
<evidence type="ECO:0000256" key="6">
    <source>
        <dbReference type="ARBA" id="ARBA00023136"/>
    </source>
</evidence>
<evidence type="ECO:0000256" key="5">
    <source>
        <dbReference type="ARBA" id="ARBA00022989"/>
    </source>
</evidence>
<proteinExistence type="inferred from homology"/>
<dbReference type="InterPro" id="IPR035906">
    <property type="entry name" value="MetI-like_sf"/>
</dbReference>
<evidence type="ECO:0000313" key="9">
    <source>
        <dbReference type="EMBL" id="MDP9860911.1"/>
    </source>
</evidence>
<keyword evidence="5 7" id="KW-1133">Transmembrane helix</keyword>
<evidence type="ECO:0000256" key="3">
    <source>
        <dbReference type="ARBA" id="ARBA00022475"/>
    </source>
</evidence>